<name>A2DH96_TRIV3</name>
<dbReference type="EMBL" id="DS113200">
    <property type="protein sequence ID" value="EAY20169.1"/>
    <property type="molecule type" value="Genomic_DNA"/>
</dbReference>
<reference evidence="1" key="1">
    <citation type="submission" date="2006-10" db="EMBL/GenBank/DDBJ databases">
        <authorList>
            <person name="Amadeo P."/>
            <person name="Zhao Q."/>
            <person name="Wortman J."/>
            <person name="Fraser-Liggett C."/>
            <person name="Carlton J."/>
        </authorList>
    </citation>
    <scope>NUCLEOTIDE SEQUENCE</scope>
    <source>
        <strain evidence="1">G3</strain>
    </source>
</reference>
<dbReference type="AlphaFoldDB" id="A2DH96"/>
<evidence type="ECO:0000313" key="2">
    <source>
        <dbReference type="Proteomes" id="UP000001542"/>
    </source>
</evidence>
<accession>A2DH96</accession>
<gene>
    <name evidence="1" type="ORF">TVAG_021140</name>
</gene>
<evidence type="ECO:0000313" key="1">
    <source>
        <dbReference type="EMBL" id="EAY20169.1"/>
    </source>
</evidence>
<dbReference type="VEuPathDB" id="TrichDB:TVAG_137010"/>
<organism evidence="1 2">
    <name type="scientific">Trichomonas vaginalis (strain ATCC PRA-98 / G3)</name>
    <dbReference type="NCBI Taxonomy" id="412133"/>
    <lineage>
        <taxon>Eukaryota</taxon>
        <taxon>Metamonada</taxon>
        <taxon>Parabasalia</taxon>
        <taxon>Trichomonadida</taxon>
        <taxon>Trichomonadidae</taxon>
        <taxon>Trichomonas</taxon>
    </lineage>
</organism>
<keyword evidence="2" id="KW-1185">Reference proteome</keyword>
<proteinExistence type="predicted"/>
<dbReference type="VEuPathDB" id="TrichDB:TVAG_290150"/>
<reference evidence="1" key="2">
    <citation type="journal article" date="2007" name="Science">
        <title>Draft genome sequence of the sexually transmitted pathogen Trichomonas vaginalis.</title>
        <authorList>
            <person name="Carlton J.M."/>
            <person name="Hirt R.P."/>
            <person name="Silva J.C."/>
            <person name="Delcher A.L."/>
            <person name="Schatz M."/>
            <person name="Zhao Q."/>
            <person name="Wortman J.R."/>
            <person name="Bidwell S.L."/>
            <person name="Alsmark U.C.M."/>
            <person name="Besteiro S."/>
            <person name="Sicheritz-Ponten T."/>
            <person name="Noel C.J."/>
            <person name="Dacks J.B."/>
            <person name="Foster P.G."/>
            <person name="Simillion C."/>
            <person name="Van de Peer Y."/>
            <person name="Miranda-Saavedra D."/>
            <person name="Barton G.J."/>
            <person name="Westrop G.D."/>
            <person name="Mueller S."/>
            <person name="Dessi D."/>
            <person name="Fiori P.L."/>
            <person name="Ren Q."/>
            <person name="Paulsen I."/>
            <person name="Zhang H."/>
            <person name="Bastida-Corcuera F.D."/>
            <person name="Simoes-Barbosa A."/>
            <person name="Brown M.T."/>
            <person name="Hayes R.D."/>
            <person name="Mukherjee M."/>
            <person name="Okumura C.Y."/>
            <person name="Schneider R."/>
            <person name="Smith A.J."/>
            <person name="Vanacova S."/>
            <person name="Villalvazo M."/>
            <person name="Haas B.J."/>
            <person name="Pertea M."/>
            <person name="Feldblyum T.V."/>
            <person name="Utterback T.R."/>
            <person name="Shu C.L."/>
            <person name="Osoegawa K."/>
            <person name="de Jong P.J."/>
            <person name="Hrdy I."/>
            <person name="Horvathova L."/>
            <person name="Zubacova Z."/>
            <person name="Dolezal P."/>
            <person name="Malik S.B."/>
            <person name="Logsdon J.M. Jr."/>
            <person name="Henze K."/>
            <person name="Gupta A."/>
            <person name="Wang C.C."/>
            <person name="Dunne R.L."/>
            <person name="Upcroft J.A."/>
            <person name="Upcroft P."/>
            <person name="White O."/>
            <person name="Salzberg S.L."/>
            <person name="Tang P."/>
            <person name="Chiu C.-H."/>
            <person name="Lee Y.-S."/>
            <person name="Embley T.M."/>
            <person name="Coombs G.H."/>
            <person name="Mottram J.C."/>
            <person name="Tachezy J."/>
            <person name="Fraser-Liggett C.M."/>
            <person name="Johnson P.J."/>
        </authorList>
    </citation>
    <scope>NUCLEOTIDE SEQUENCE [LARGE SCALE GENOMIC DNA]</scope>
    <source>
        <strain evidence="1">G3</strain>
    </source>
</reference>
<dbReference type="InParanoid" id="A2DH96"/>
<dbReference type="VEuPathDB" id="TrichDB:TVAGG3_0367780"/>
<dbReference type="Proteomes" id="UP000001542">
    <property type="component" value="Unassembled WGS sequence"/>
</dbReference>
<protein>
    <submittedName>
        <fullName evidence="1">Uncharacterized protein</fullName>
    </submittedName>
</protein>
<sequence>MKYAKIMIISPAQQLIYYPELIAIAKVKRNGIFSIDSNTVVETKYNYDQHISITATYEYSKSATLTACYDFINENGQVALTKDEDSFPATTSNQKKKFTYDITLPSDAGRYILKLYAKNGNYISTSVKYNIEVENTNTNNNARPRLEFEGEKTKDFNFNVPIPEPSTVYKLILKSESEGKTSELVSKEFRSVNQKAKLEFVSDTPSILETGITYIFRVKITDPDDNTLKVTKGMDDKRGKAETITKTSESTIYDIPMTPKDNLIGKDITIYLYVQDSSEEVSISHKASVIQQKPKFELIDSLEDTMDKNHADHIAVHGTISLTIPKKTINAIFEMYDSSETLVKSGTLSTLETTDTLKSMEFNEKIELPETDNAQYTVKIFAKYDDIVSAFIKSISVQVHNSKVKLEFITEVPDEFEVNKQYPIKVKITDSDDDSVMVGIGINDKTYEFKKADLVDHALEKYFNFTLKRVALNTRVTIYIYAEDSSKQRIHISKEVTVIPARPKFSLTEDISKNYVHSEVITVKYQYGIEDKEQSVTAFYELYNTIPSLSLTQSGEFSSFTTGTDENSYYSSQENTISLPNKESTYKLILYSKVGETKSKEIIVDDIGCPKVRLAQRSI</sequence>